<evidence type="ECO:0000256" key="11">
    <source>
        <dbReference type="ARBA" id="ARBA00023049"/>
    </source>
</evidence>
<evidence type="ECO:0000256" key="6">
    <source>
        <dbReference type="ARBA" id="ARBA00022490"/>
    </source>
</evidence>
<dbReference type="CDD" id="cd09599">
    <property type="entry name" value="M1_LTA4H"/>
    <property type="match status" value="1"/>
</dbReference>
<dbReference type="Gene3D" id="1.25.40.320">
    <property type="entry name" value="Peptidase M1, leukotriene A4 hydrolase/aminopeptidase C-terminal domain"/>
    <property type="match status" value="1"/>
</dbReference>
<dbReference type="EMBL" id="PVTH01000003">
    <property type="protein sequence ID" value="PRY53923.1"/>
    <property type="molecule type" value="Genomic_DNA"/>
</dbReference>
<dbReference type="Pfam" id="PF17900">
    <property type="entry name" value="Peptidase_M1_N"/>
    <property type="match status" value="1"/>
</dbReference>
<dbReference type="GO" id="GO:0008237">
    <property type="term" value="F:metallopeptidase activity"/>
    <property type="evidence" value="ECO:0007669"/>
    <property type="project" value="UniProtKB-KW"/>
</dbReference>
<feature type="active site" description="Proton donor" evidence="12">
    <location>
        <position position="398"/>
    </location>
</feature>
<evidence type="ECO:0000313" key="16">
    <source>
        <dbReference type="EMBL" id="PRY53923.1"/>
    </source>
</evidence>
<evidence type="ECO:0000256" key="2">
    <source>
        <dbReference type="ARBA" id="ARBA00004496"/>
    </source>
</evidence>
<dbReference type="SMART" id="SM01263">
    <property type="entry name" value="Leuk-A4-hydro_C"/>
    <property type="match status" value="1"/>
</dbReference>
<evidence type="ECO:0000256" key="12">
    <source>
        <dbReference type="PIRSR" id="PIRSR634015-1"/>
    </source>
</evidence>
<evidence type="ECO:0000256" key="5">
    <source>
        <dbReference type="ARBA" id="ARBA00015611"/>
    </source>
</evidence>
<evidence type="ECO:0000256" key="8">
    <source>
        <dbReference type="ARBA" id="ARBA00022723"/>
    </source>
</evidence>
<dbReference type="PRINTS" id="PR00756">
    <property type="entry name" value="ALADIPTASE"/>
</dbReference>
<evidence type="ECO:0000256" key="13">
    <source>
        <dbReference type="PIRSR" id="PIRSR634015-2"/>
    </source>
</evidence>
<feature type="binding site" evidence="14">
    <location>
        <position position="333"/>
    </location>
    <ligand>
        <name>Zn(2+)</name>
        <dbReference type="ChEBI" id="CHEBI:29105"/>
        <note>catalytic</note>
    </ligand>
</feature>
<comment type="cofactor">
    <cofactor evidence="14">
        <name>Zn(2+)</name>
        <dbReference type="ChEBI" id="CHEBI:29105"/>
    </cofactor>
    <text evidence="14">Binds 1 zinc ion per subunit.</text>
</comment>
<protein>
    <recommendedName>
        <fullName evidence="5">Aminopeptidase N</fullName>
        <ecNumber evidence="4">3.4.11.2</ecNumber>
    </recommendedName>
</protein>
<accession>A0A2T0U7N1</accession>
<sequence>MKYYFLLLCCALMSCSQNKQLSEAHQKSADSHSFSRPSEALVKHLDLNLQVDFDNKVLTGKASWTIDNLSDADSIVFDTRGLEIKRVSLSDTTKEAEYAIGPEDNLLGKALKIKINKDTDRVTIWYSTSPDAAAVQWLNPQQTAGKQHPFLFTQSQAILARTWLPCQDSPGIRFTYNATVSVPKELLPIMSAENPVEKNELGIYQFAQPKAIPSYLMALAVGDLEFKAIDNRTGVYAEPVSLKAAAWEFDDMGKMVNSAEKLYGPYQWGRYDVVVLPPSFPFGGMENPMLTFVTPTVIAGDRSLVSLIAHELAHSWSGNLVTNATWNDFWLNEGFTVYFERRIVEDVYGKEEAKMQEVLGHEALKETMTHLGHSHEDTRLHLELAGRDPDEGMTDIAYEKGYFFLRALEEAVGREKMDAFLKEYFTKHSFQSLTTEQFVGYLDQSLLKGDEALAAKVNVEEWLYKPGTPVGMPVAVSKQFSFIDSVVIAWKKEVKPKGLKKSLTSANEQLYLIKRLPQNLSAGDMTKIDQEFGFTSSGNAELNAAWFLHAIRKQYHVADPAIERFLTKVGRRKFIIPLYTEMAKTAEGKRWAKKVYKQARPNYHSVSYNTIDDLLSD</sequence>
<dbReference type="Gene3D" id="2.60.40.1730">
    <property type="entry name" value="tricorn interacting facor f3 domain"/>
    <property type="match status" value="1"/>
</dbReference>
<dbReference type="GO" id="GO:0008270">
    <property type="term" value="F:zinc ion binding"/>
    <property type="evidence" value="ECO:0007669"/>
    <property type="project" value="InterPro"/>
</dbReference>
<dbReference type="GO" id="GO:0006508">
    <property type="term" value="P:proteolysis"/>
    <property type="evidence" value="ECO:0007669"/>
    <property type="project" value="UniProtKB-KW"/>
</dbReference>
<gene>
    <name evidence="16" type="ORF">B0I27_103396</name>
</gene>
<dbReference type="Pfam" id="PF09127">
    <property type="entry name" value="Leuk-A4-hydro_C"/>
    <property type="match status" value="1"/>
</dbReference>
<organism evidence="16 17">
    <name type="scientific">Arcticibacter pallidicorallinus</name>
    <dbReference type="NCBI Taxonomy" id="1259464"/>
    <lineage>
        <taxon>Bacteria</taxon>
        <taxon>Pseudomonadati</taxon>
        <taxon>Bacteroidota</taxon>
        <taxon>Sphingobacteriia</taxon>
        <taxon>Sphingobacteriales</taxon>
        <taxon>Sphingobacteriaceae</taxon>
        <taxon>Arcticibacter</taxon>
    </lineage>
</organism>
<dbReference type="PANTHER" id="PTHR45726">
    <property type="entry name" value="LEUKOTRIENE A-4 HYDROLASE"/>
    <property type="match status" value="1"/>
</dbReference>
<dbReference type="InterPro" id="IPR016024">
    <property type="entry name" value="ARM-type_fold"/>
</dbReference>
<feature type="binding site" evidence="13">
    <location>
        <begin position="281"/>
        <end position="286"/>
    </location>
    <ligand>
        <name>a peptide</name>
        <dbReference type="ChEBI" id="CHEBI:60466"/>
    </ligand>
</feature>
<dbReference type="GO" id="GO:0005737">
    <property type="term" value="C:cytoplasm"/>
    <property type="evidence" value="ECO:0007669"/>
    <property type="project" value="UniProtKB-SubCell"/>
</dbReference>
<dbReference type="InterPro" id="IPR042097">
    <property type="entry name" value="Aminopeptidase_N-like_N_sf"/>
</dbReference>
<proteinExistence type="inferred from homology"/>
<keyword evidence="6" id="KW-0963">Cytoplasm</keyword>
<dbReference type="SUPFAM" id="SSF63737">
    <property type="entry name" value="Leukotriene A4 hydrolase N-terminal domain"/>
    <property type="match status" value="1"/>
</dbReference>
<feature type="active site" description="Proton acceptor" evidence="12">
    <location>
        <position position="311"/>
    </location>
</feature>
<keyword evidence="10 14" id="KW-0862">Zinc</keyword>
<dbReference type="RefSeq" id="WP_106292499.1">
    <property type="nucleotide sequence ID" value="NZ_PVTH01000003.1"/>
</dbReference>
<comment type="subcellular location">
    <subcellularLocation>
        <location evidence="2">Cytoplasm</location>
    </subcellularLocation>
</comment>
<comment type="caution">
    <text evidence="16">The sequence shown here is derived from an EMBL/GenBank/DDBJ whole genome shotgun (WGS) entry which is preliminary data.</text>
</comment>
<dbReference type="InterPro" id="IPR045357">
    <property type="entry name" value="Aminopeptidase_N-like_N"/>
</dbReference>
<reference evidence="16 17" key="1">
    <citation type="submission" date="2018-03" db="EMBL/GenBank/DDBJ databases">
        <title>Genomic Encyclopedia of Type Strains, Phase III (KMG-III): the genomes of soil and plant-associated and newly described type strains.</title>
        <authorList>
            <person name="Whitman W."/>
        </authorList>
    </citation>
    <scope>NUCLEOTIDE SEQUENCE [LARGE SCALE GENOMIC DNA]</scope>
    <source>
        <strain evidence="16 17">CGMCC 1.9313</strain>
    </source>
</reference>
<dbReference type="InterPro" id="IPR014782">
    <property type="entry name" value="Peptidase_M1_dom"/>
</dbReference>
<feature type="binding site" evidence="13">
    <location>
        <begin position="571"/>
        <end position="573"/>
    </location>
    <ligand>
        <name>a peptide</name>
        <dbReference type="ChEBI" id="CHEBI:60466"/>
    </ligand>
</feature>
<dbReference type="PANTHER" id="PTHR45726:SF3">
    <property type="entry name" value="LEUKOTRIENE A-4 HYDROLASE"/>
    <property type="match status" value="1"/>
</dbReference>
<keyword evidence="11" id="KW-0482">Metalloprotease</keyword>
<evidence type="ECO:0000259" key="15">
    <source>
        <dbReference type="SMART" id="SM01263"/>
    </source>
</evidence>
<evidence type="ECO:0000256" key="7">
    <source>
        <dbReference type="ARBA" id="ARBA00022670"/>
    </source>
</evidence>
<evidence type="ECO:0000256" key="10">
    <source>
        <dbReference type="ARBA" id="ARBA00022833"/>
    </source>
</evidence>
<dbReference type="Gene3D" id="3.30.2010.30">
    <property type="match status" value="1"/>
</dbReference>
<comment type="catalytic activity">
    <reaction evidence="1">
        <text>Release of an N-terminal amino acid, Xaa-|-Yaa- from a peptide, amide or arylamide. Xaa is preferably Ala, but may be most amino acids including Pro (slow action). When a terminal hydrophobic residue is followed by a prolyl residue, the two may be released as an intact Xaa-Pro dipeptide.</text>
        <dbReference type="EC" id="3.4.11.2"/>
    </reaction>
</comment>
<dbReference type="InterPro" id="IPR001930">
    <property type="entry name" value="Peptidase_M1"/>
</dbReference>
<dbReference type="PROSITE" id="PS51257">
    <property type="entry name" value="PROKAR_LIPOPROTEIN"/>
    <property type="match status" value="1"/>
</dbReference>
<dbReference type="InterPro" id="IPR027268">
    <property type="entry name" value="Peptidase_M4/M1_CTD_sf"/>
</dbReference>
<dbReference type="InterPro" id="IPR038502">
    <property type="entry name" value="M1_LTA-4_hydro/amino_C_sf"/>
</dbReference>
<evidence type="ECO:0000313" key="17">
    <source>
        <dbReference type="Proteomes" id="UP000238034"/>
    </source>
</evidence>
<keyword evidence="17" id="KW-1185">Reference proteome</keyword>
<feature type="binding site" evidence="13">
    <location>
        <begin position="154"/>
        <end position="156"/>
    </location>
    <ligand>
        <name>a peptide</name>
        <dbReference type="ChEBI" id="CHEBI:60466"/>
    </ligand>
</feature>
<dbReference type="FunFam" id="3.30.2010.30:FF:000001">
    <property type="entry name" value="Leukotriene A(4) hydrolase"/>
    <property type="match status" value="1"/>
</dbReference>
<dbReference type="Proteomes" id="UP000238034">
    <property type="component" value="Unassembled WGS sequence"/>
</dbReference>
<evidence type="ECO:0000256" key="4">
    <source>
        <dbReference type="ARBA" id="ARBA00012564"/>
    </source>
</evidence>
<keyword evidence="9 16" id="KW-0378">Hydrolase</keyword>
<evidence type="ECO:0000256" key="1">
    <source>
        <dbReference type="ARBA" id="ARBA00000098"/>
    </source>
</evidence>
<keyword evidence="7" id="KW-0645">Protease</keyword>
<name>A0A2T0U7N1_9SPHI</name>
<evidence type="ECO:0000256" key="14">
    <source>
        <dbReference type="PIRSR" id="PIRSR634015-3"/>
    </source>
</evidence>
<dbReference type="GO" id="GO:0016285">
    <property type="term" value="F:alanyl aminopeptidase activity"/>
    <property type="evidence" value="ECO:0007669"/>
    <property type="project" value="UniProtKB-EC"/>
</dbReference>
<keyword evidence="16" id="KW-0031">Aminopeptidase</keyword>
<dbReference type="InterPro" id="IPR049980">
    <property type="entry name" value="LTA4H_cat"/>
</dbReference>
<dbReference type="SUPFAM" id="SSF55486">
    <property type="entry name" value="Metalloproteases ('zincins'), catalytic domain"/>
    <property type="match status" value="1"/>
</dbReference>
<evidence type="ECO:0000256" key="3">
    <source>
        <dbReference type="ARBA" id="ARBA00010136"/>
    </source>
</evidence>
<dbReference type="Gene3D" id="1.10.390.10">
    <property type="entry name" value="Neutral Protease Domain 2"/>
    <property type="match status" value="1"/>
</dbReference>
<dbReference type="SUPFAM" id="SSF48371">
    <property type="entry name" value="ARM repeat"/>
    <property type="match status" value="1"/>
</dbReference>
<dbReference type="InterPro" id="IPR034015">
    <property type="entry name" value="M1_LTA4H"/>
</dbReference>
<keyword evidence="8 14" id="KW-0479">Metal-binding</keyword>
<feature type="domain" description="Peptidase M1 leukotriene A4 hydrolase/aminopeptidase C-terminal" evidence="15">
    <location>
        <begin position="477"/>
        <end position="615"/>
    </location>
</feature>
<dbReference type="Pfam" id="PF01433">
    <property type="entry name" value="Peptidase_M1"/>
    <property type="match status" value="1"/>
</dbReference>
<dbReference type="EC" id="3.4.11.2" evidence="4"/>
<feature type="binding site" evidence="14">
    <location>
        <position position="310"/>
    </location>
    <ligand>
        <name>Zn(2+)</name>
        <dbReference type="ChEBI" id="CHEBI:29105"/>
        <note>catalytic</note>
    </ligand>
</feature>
<dbReference type="InterPro" id="IPR015211">
    <property type="entry name" value="Peptidase_M1_C"/>
</dbReference>
<dbReference type="OrthoDB" id="100605at2"/>
<comment type="similarity">
    <text evidence="3">Belongs to the peptidase M1 family.</text>
</comment>
<dbReference type="AlphaFoldDB" id="A0A2T0U7N1"/>
<evidence type="ECO:0000256" key="9">
    <source>
        <dbReference type="ARBA" id="ARBA00022801"/>
    </source>
</evidence>
<feature type="binding site" evidence="14">
    <location>
        <position position="314"/>
    </location>
    <ligand>
        <name>Zn(2+)</name>
        <dbReference type="ChEBI" id="CHEBI:29105"/>
        <note>catalytic</note>
    </ligand>
</feature>